<name>A0AAN6WT68_9PEZI</name>
<accession>A0AAN6WT68</accession>
<dbReference type="EMBL" id="MU864412">
    <property type="protein sequence ID" value="KAK4186965.1"/>
    <property type="molecule type" value="Genomic_DNA"/>
</dbReference>
<feature type="chain" id="PRO_5042937007" evidence="1">
    <location>
        <begin position="20"/>
        <end position="222"/>
    </location>
</feature>
<reference evidence="2" key="2">
    <citation type="submission" date="2023-05" db="EMBL/GenBank/DDBJ databases">
        <authorList>
            <consortium name="Lawrence Berkeley National Laboratory"/>
            <person name="Steindorff A."/>
            <person name="Hensen N."/>
            <person name="Bonometti L."/>
            <person name="Westerberg I."/>
            <person name="Brannstrom I.O."/>
            <person name="Guillou S."/>
            <person name="Cros-Aarteil S."/>
            <person name="Calhoun S."/>
            <person name="Haridas S."/>
            <person name="Kuo A."/>
            <person name="Mondo S."/>
            <person name="Pangilinan J."/>
            <person name="Riley R."/>
            <person name="Labutti K."/>
            <person name="Andreopoulos B."/>
            <person name="Lipzen A."/>
            <person name="Chen C."/>
            <person name="Yanf M."/>
            <person name="Daum C."/>
            <person name="Ng V."/>
            <person name="Clum A."/>
            <person name="Ohm R."/>
            <person name="Martin F."/>
            <person name="Silar P."/>
            <person name="Natvig D."/>
            <person name="Lalanne C."/>
            <person name="Gautier V."/>
            <person name="Ament-Velasquez S.L."/>
            <person name="Kruys A."/>
            <person name="Hutchinson M.I."/>
            <person name="Powell A.J."/>
            <person name="Barry K."/>
            <person name="Miller A.N."/>
            <person name="Grigoriev I.V."/>
            <person name="Debuchy R."/>
            <person name="Gladieux P."/>
            <person name="Thoren M.H."/>
            <person name="Johannesson H."/>
        </authorList>
    </citation>
    <scope>NUCLEOTIDE SEQUENCE</scope>
    <source>
        <strain evidence="2">PSN309</strain>
    </source>
</reference>
<keyword evidence="3" id="KW-1185">Reference proteome</keyword>
<reference evidence="2" key="1">
    <citation type="journal article" date="2023" name="Mol. Phylogenet. Evol.">
        <title>Genome-scale phylogeny and comparative genomics of the fungal order Sordariales.</title>
        <authorList>
            <person name="Hensen N."/>
            <person name="Bonometti L."/>
            <person name="Westerberg I."/>
            <person name="Brannstrom I.O."/>
            <person name="Guillou S."/>
            <person name="Cros-Aarteil S."/>
            <person name="Calhoun S."/>
            <person name="Haridas S."/>
            <person name="Kuo A."/>
            <person name="Mondo S."/>
            <person name="Pangilinan J."/>
            <person name="Riley R."/>
            <person name="LaButti K."/>
            <person name="Andreopoulos B."/>
            <person name="Lipzen A."/>
            <person name="Chen C."/>
            <person name="Yan M."/>
            <person name="Daum C."/>
            <person name="Ng V."/>
            <person name="Clum A."/>
            <person name="Steindorff A."/>
            <person name="Ohm R.A."/>
            <person name="Martin F."/>
            <person name="Silar P."/>
            <person name="Natvig D.O."/>
            <person name="Lalanne C."/>
            <person name="Gautier V."/>
            <person name="Ament-Velasquez S.L."/>
            <person name="Kruys A."/>
            <person name="Hutchinson M.I."/>
            <person name="Powell A.J."/>
            <person name="Barry K."/>
            <person name="Miller A.N."/>
            <person name="Grigoriev I.V."/>
            <person name="Debuchy R."/>
            <person name="Gladieux P."/>
            <person name="Hiltunen Thoren M."/>
            <person name="Johannesson H."/>
        </authorList>
    </citation>
    <scope>NUCLEOTIDE SEQUENCE</scope>
    <source>
        <strain evidence="2">PSN309</strain>
    </source>
</reference>
<protein>
    <submittedName>
        <fullName evidence="2">Uncharacterized protein</fullName>
    </submittedName>
</protein>
<dbReference type="AlphaFoldDB" id="A0AAN6WT68"/>
<organism evidence="2 3">
    <name type="scientific">Podospora australis</name>
    <dbReference type="NCBI Taxonomy" id="1536484"/>
    <lineage>
        <taxon>Eukaryota</taxon>
        <taxon>Fungi</taxon>
        <taxon>Dikarya</taxon>
        <taxon>Ascomycota</taxon>
        <taxon>Pezizomycotina</taxon>
        <taxon>Sordariomycetes</taxon>
        <taxon>Sordariomycetidae</taxon>
        <taxon>Sordariales</taxon>
        <taxon>Podosporaceae</taxon>
        <taxon>Podospora</taxon>
    </lineage>
</organism>
<evidence type="ECO:0000313" key="3">
    <source>
        <dbReference type="Proteomes" id="UP001302126"/>
    </source>
</evidence>
<keyword evidence="1" id="KW-0732">Signal</keyword>
<feature type="signal peptide" evidence="1">
    <location>
        <begin position="1"/>
        <end position="19"/>
    </location>
</feature>
<comment type="caution">
    <text evidence="2">The sequence shown here is derived from an EMBL/GenBank/DDBJ whole genome shotgun (WGS) entry which is preliminary data.</text>
</comment>
<evidence type="ECO:0000256" key="1">
    <source>
        <dbReference type="SAM" id="SignalP"/>
    </source>
</evidence>
<sequence length="222" mass="24665">MYVAKLLCMLVAMLATTAAIAIPEPVISIGDSDLALRVIFFENGTLATSHESIPWEASDLDEGNDLPGHTGNSSTVSLAMRHLAPAADKCSVALVRKWPHKGDIPFSTENARELARKLKTELPKMKMIVSTFRHIKFEYDDVKIGIFNKSVFKYDKIEYGEAGRAVDRILDSCCPESYNSYLCGGGETYATGFKGHQFKAGLMHSKVTWENWERAQPGFTWP</sequence>
<proteinExistence type="predicted"/>
<evidence type="ECO:0000313" key="2">
    <source>
        <dbReference type="EMBL" id="KAK4186965.1"/>
    </source>
</evidence>
<gene>
    <name evidence="2" type="ORF">QBC35DRAFT_499961</name>
</gene>
<dbReference type="Proteomes" id="UP001302126">
    <property type="component" value="Unassembled WGS sequence"/>
</dbReference>